<evidence type="ECO:0000313" key="1">
    <source>
        <dbReference type="EMBL" id="EEG50717.1"/>
    </source>
</evidence>
<reference evidence="1 2" key="1">
    <citation type="submission" date="2009-01" db="EMBL/GenBank/DDBJ databases">
        <authorList>
            <person name="Fulton L."/>
            <person name="Clifton S."/>
            <person name="Fulton B."/>
            <person name="Xu J."/>
            <person name="Minx P."/>
            <person name="Pepin K.H."/>
            <person name="Johnson M."/>
            <person name="Bhonagiri V."/>
            <person name="Nash W.E."/>
            <person name="Mardis E.R."/>
            <person name="Wilson R.K."/>
        </authorList>
    </citation>
    <scope>NUCLEOTIDE SEQUENCE [LARGE SCALE GENOMIC DNA]</scope>
    <source>
        <strain evidence="2">DSM 10507 / JCM 14656 / S5a33</strain>
    </source>
</reference>
<dbReference type="AlphaFoldDB" id="C0CHL6"/>
<organism evidence="1 2">
    <name type="scientific">Blautia hydrogenotrophica (strain DSM 10507 / JCM 14656 / S5a33)</name>
    <name type="common">Ruminococcus hydrogenotrophicus</name>
    <dbReference type="NCBI Taxonomy" id="476272"/>
    <lineage>
        <taxon>Bacteria</taxon>
        <taxon>Bacillati</taxon>
        <taxon>Bacillota</taxon>
        <taxon>Clostridia</taxon>
        <taxon>Lachnospirales</taxon>
        <taxon>Lachnospiraceae</taxon>
        <taxon>Blautia</taxon>
    </lineage>
</organism>
<dbReference type="EMBL" id="ACBZ01000012">
    <property type="protein sequence ID" value="EEG50717.1"/>
    <property type="molecule type" value="Genomic_DNA"/>
</dbReference>
<evidence type="ECO:0000313" key="2">
    <source>
        <dbReference type="Proteomes" id="UP000003100"/>
    </source>
</evidence>
<comment type="caution">
    <text evidence="1">The sequence shown here is derived from an EMBL/GenBank/DDBJ whole genome shotgun (WGS) entry which is preliminary data.</text>
</comment>
<sequence length="39" mass="4578">MKVLLIQTLRSICVCCNKVFIEEIWKKLVIDKIPLGFKN</sequence>
<keyword evidence="2" id="KW-1185">Reference proteome</keyword>
<protein>
    <submittedName>
        <fullName evidence="1">Uncharacterized protein</fullName>
    </submittedName>
</protein>
<dbReference type="HOGENOM" id="CLU_3305555_0_0_9"/>
<dbReference type="PATRIC" id="fig|476272.21.peg.3337"/>
<name>C0CHL6_BLAHS</name>
<gene>
    <name evidence="1" type="ORF">RUMHYD_00330</name>
</gene>
<proteinExistence type="predicted"/>
<reference evidence="1 2" key="2">
    <citation type="submission" date="2009-02" db="EMBL/GenBank/DDBJ databases">
        <title>Draft genome sequence of Blautia hydrogenotrophica DSM 10507 (Ruminococcus hydrogenotrophicus DSM 10507).</title>
        <authorList>
            <person name="Sudarsanam P."/>
            <person name="Ley R."/>
            <person name="Guruge J."/>
            <person name="Turnbaugh P.J."/>
            <person name="Mahowald M."/>
            <person name="Liep D."/>
            <person name="Gordon J."/>
        </authorList>
    </citation>
    <scope>NUCLEOTIDE SEQUENCE [LARGE SCALE GENOMIC DNA]</scope>
    <source>
        <strain evidence="2">DSM 10507 / JCM 14656 / S5a33</strain>
    </source>
</reference>
<dbReference type="Proteomes" id="UP000003100">
    <property type="component" value="Unassembled WGS sequence"/>
</dbReference>
<accession>C0CHL6</accession>